<evidence type="ECO:0000256" key="4">
    <source>
        <dbReference type="ARBA" id="ARBA00022475"/>
    </source>
</evidence>
<dbReference type="Proteomes" id="UP000232638">
    <property type="component" value="Chromosome"/>
</dbReference>
<evidence type="ECO:0000256" key="2">
    <source>
        <dbReference type="ARBA" id="ARBA00004651"/>
    </source>
</evidence>
<organism evidence="10 11">
    <name type="scientific">Candidatus Thiodictyon syntrophicum</name>
    <dbReference type="NCBI Taxonomy" id="1166950"/>
    <lineage>
        <taxon>Bacteria</taxon>
        <taxon>Pseudomonadati</taxon>
        <taxon>Pseudomonadota</taxon>
        <taxon>Gammaproteobacteria</taxon>
        <taxon>Chromatiales</taxon>
        <taxon>Chromatiaceae</taxon>
        <taxon>Thiodictyon</taxon>
    </lineage>
</organism>
<dbReference type="GO" id="GO:0015920">
    <property type="term" value="P:lipopolysaccharide transport"/>
    <property type="evidence" value="ECO:0007669"/>
    <property type="project" value="TreeGrafter"/>
</dbReference>
<accession>A0A2K8U6R1</accession>
<feature type="transmembrane region" description="Helical" evidence="9">
    <location>
        <begin position="275"/>
        <end position="294"/>
    </location>
</feature>
<comment type="similarity">
    <text evidence="3">Belongs to the LptF/LptG family.</text>
</comment>
<dbReference type="Pfam" id="PF03739">
    <property type="entry name" value="LptF_LptG"/>
    <property type="match status" value="1"/>
</dbReference>
<keyword evidence="11" id="KW-1185">Reference proteome</keyword>
<gene>
    <name evidence="10" type="ORF">THSYN_10150</name>
</gene>
<feature type="transmembrane region" description="Helical" evidence="9">
    <location>
        <begin position="324"/>
        <end position="352"/>
    </location>
</feature>
<evidence type="ECO:0000256" key="6">
    <source>
        <dbReference type="ARBA" id="ARBA00022989"/>
    </source>
</evidence>
<evidence type="ECO:0000313" key="10">
    <source>
        <dbReference type="EMBL" id="AUB81280.1"/>
    </source>
</evidence>
<sequence length="356" mass="38247">MGLRILDRYLAWAVIAGTLLTLGVLLPLLGFFVLANELEQVGVAGYRLQDALLFMVLSLPRYAYQVFPIATLIGALLGLGALANRSELVAMRAAGVSVGRIAGAGLLGGVLLAAGAMLIGEVVAPVAEQRGIEIKRAALSGAVTQQTESGFWAIDQGTYINIREILSGTSLRDIFIYQADNAAGTLIATHAQGARYQNHQWVLEGLSRSRVSMDGVQVERLPNAVWSSLLNPGILEVVVVDPRILPVWGLWKYIRFMTVNAQDASNYQVIFWGRVLYPLLTLSMVLVAIPVLLGSARSRGTGVRAFFAVLVGILYYLVSKTFSYLALLYGLSPLAAALAPPVLFIGAALLLLRRVG</sequence>
<dbReference type="KEGG" id="tsy:THSYN_10150"/>
<reference evidence="10 11" key="1">
    <citation type="submission" date="2017-03" db="EMBL/GenBank/DDBJ databases">
        <title>Complete genome sequence of Candidatus 'Thiodictyon syntrophicum' sp. nov. strain Cad16T, a photolithoautotroph purple sulfur bacterium isolated from an alpine meromictic lake.</title>
        <authorList>
            <person name="Luedin S.M."/>
            <person name="Pothier J.F."/>
            <person name="Danza F."/>
            <person name="Storelli N."/>
            <person name="Wittwer M."/>
            <person name="Tonolla M."/>
        </authorList>
    </citation>
    <scope>NUCLEOTIDE SEQUENCE [LARGE SCALE GENOMIC DNA]</scope>
    <source>
        <strain evidence="10 11">Cad16T</strain>
    </source>
</reference>
<evidence type="ECO:0000313" key="11">
    <source>
        <dbReference type="Proteomes" id="UP000232638"/>
    </source>
</evidence>
<dbReference type="PANTHER" id="PTHR33529:SF2">
    <property type="entry name" value="LIPOPOLYSACCHARIDE EXPORT SYSTEM PERMEASE PROTEIN LPTG"/>
    <property type="match status" value="1"/>
</dbReference>
<dbReference type="PANTHER" id="PTHR33529">
    <property type="entry name" value="SLR0882 PROTEIN-RELATED"/>
    <property type="match status" value="1"/>
</dbReference>
<keyword evidence="4" id="KW-1003">Cell membrane</keyword>
<feature type="transmembrane region" description="Helical" evidence="9">
    <location>
        <begin position="301"/>
        <end position="318"/>
    </location>
</feature>
<dbReference type="GO" id="GO:0055085">
    <property type="term" value="P:transmembrane transport"/>
    <property type="evidence" value="ECO:0007669"/>
    <property type="project" value="InterPro"/>
</dbReference>
<evidence type="ECO:0000256" key="1">
    <source>
        <dbReference type="ARBA" id="ARBA00002265"/>
    </source>
</evidence>
<comment type="subcellular location">
    <subcellularLocation>
        <location evidence="2">Cell membrane</location>
        <topology evidence="2">Multi-pass membrane protein</topology>
    </subcellularLocation>
</comment>
<feature type="transmembrane region" description="Helical" evidence="9">
    <location>
        <begin position="62"/>
        <end position="83"/>
    </location>
</feature>
<feature type="transmembrane region" description="Helical" evidence="9">
    <location>
        <begin position="104"/>
        <end position="127"/>
    </location>
</feature>
<dbReference type="EMBL" id="CP020370">
    <property type="protein sequence ID" value="AUB81280.1"/>
    <property type="molecule type" value="Genomic_DNA"/>
</dbReference>
<protein>
    <submittedName>
        <fullName evidence="10">LPS export ABC transporter permease LptG</fullName>
    </submittedName>
</protein>
<comment type="function">
    <text evidence="1">Part of the ABC transporter complex LptBFG involved in the translocation of lipopolysaccharide (LPS) from the inner membrane to the outer membrane.</text>
</comment>
<evidence type="ECO:0000256" key="5">
    <source>
        <dbReference type="ARBA" id="ARBA00022692"/>
    </source>
</evidence>
<comment type="subunit">
    <text evidence="8">Component of the lipopolysaccharide transport and assembly complex. The LptBFG transporter is composed of two ATP-binding proteins (LptB) and two transmembrane proteins (LptF and LptG).</text>
</comment>
<proteinExistence type="inferred from homology"/>
<evidence type="ECO:0000256" key="8">
    <source>
        <dbReference type="ARBA" id="ARBA00026081"/>
    </source>
</evidence>
<evidence type="ECO:0000256" key="7">
    <source>
        <dbReference type="ARBA" id="ARBA00023136"/>
    </source>
</evidence>
<name>A0A2K8U6R1_9GAMM</name>
<dbReference type="NCBIfam" id="TIGR04408">
    <property type="entry name" value="LptG_lptG"/>
    <property type="match status" value="1"/>
</dbReference>
<keyword evidence="7 9" id="KW-0472">Membrane</keyword>
<evidence type="ECO:0000256" key="3">
    <source>
        <dbReference type="ARBA" id="ARBA00007725"/>
    </source>
</evidence>
<dbReference type="InterPro" id="IPR005495">
    <property type="entry name" value="LptG/LptF_permease"/>
</dbReference>
<dbReference type="InterPro" id="IPR030923">
    <property type="entry name" value="LptG"/>
</dbReference>
<feature type="transmembrane region" description="Helical" evidence="9">
    <location>
        <begin position="9"/>
        <end position="34"/>
    </location>
</feature>
<dbReference type="GO" id="GO:0043190">
    <property type="term" value="C:ATP-binding cassette (ABC) transporter complex"/>
    <property type="evidence" value="ECO:0007669"/>
    <property type="project" value="InterPro"/>
</dbReference>
<dbReference type="OrthoDB" id="9776227at2"/>
<keyword evidence="5 9" id="KW-0812">Transmembrane</keyword>
<evidence type="ECO:0000256" key="9">
    <source>
        <dbReference type="SAM" id="Phobius"/>
    </source>
</evidence>
<keyword evidence="6 9" id="KW-1133">Transmembrane helix</keyword>
<dbReference type="AlphaFoldDB" id="A0A2K8U6R1"/>